<accession>A0A1M2W798</accession>
<dbReference type="InterPro" id="IPR000182">
    <property type="entry name" value="GNAT_dom"/>
</dbReference>
<evidence type="ECO:0000259" key="1">
    <source>
        <dbReference type="PROSITE" id="PS51186"/>
    </source>
</evidence>
<dbReference type="GO" id="GO:1990189">
    <property type="term" value="F:protein N-terminal-serine acetyltransferase activity"/>
    <property type="evidence" value="ECO:0007669"/>
    <property type="project" value="TreeGrafter"/>
</dbReference>
<evidence type="ECO:0000313" key="2">
    <source>
        <dbReference type="EMBL" id="OJT15662.1"/>
    </source>
</evidence>
<dbReference type="Pfam" id="PF13302">
    <property type="entry name" value="Acetyltransf_3"/>
    <property type="match status" value="1"/>
</dbReference>
<dbReference type="PROSITE" id="PS51186">
    <property type="entry name" value="GNAT"/>
    <property type="match status" value="1"/>
</dbReference>
<dbReference type="GO" id="GO:0008999">
    <property type="term" value="F:protein-N-terminal-alanine acetyltransferase activity"/>
    <property type="evidence" value="ECO:0007669"/>
    <property type="project" value="TreeGrafter"/>
</dbReference>
<protein>
    <recommendedName>
        <fullName evidence="1">N-acetyltransferase domain-containing protein</fullName>
    </recommendedName>
</protein>
<dbReference type="OrthoDB" id="41238at2759"/>
<dbReference type="InterPro" id="IPR016181">
    <property type="entry name" value="Acyl_CoA_acyltransferase"/>
</dbReference>
<organism evidence="2 3">
    <name type="scientific">Trametes pubescens</name>
    <name type="common">White-rot fungus</name>
    <dbReference type="NCBI Taxonomy" id="154538"/>
    <lineage>
        <taxon>Eukaryota</taxon>
        <taxon>Fungi</taxon>
        <taxon>Dikarya</taxon>
        <taxon>Basidiomycota</taxon>
        <taxon>Agaricomycotina</taxon>
        <taxon>Agaricomycetes</taxon>
        <taxon>Polyporales</taxon>
        <taxon>Polyporaceae</taxon>
        <taxon>Trametes</taxon>
    </lineage>
</organism>
<dbReference type="PANTHER" id="PTHR43441">
    <property type="entry name" value="RIBOSOMAL-PROTEIN-SERINE ACETYLTRANSFERASE"/>
    <property type="match status" value="1"/>
</dbReference>
<dbReference type="Proteomes" id="UP000184267">
    <property type="component" value="Unassembled WGS sequence"/>
</dbReference>
<dbReference type="AlphaFoldDB" id="A0A1M2W798"/>
<gene>
    <name evidence="2" type="ORF">TRAPUB_5490</name>
</gene>
<dbReference type="OMA" id="MEPGWIM"/>
<keyword evidence="3" id="KW-1185">Reference proteome</keyword>
<dbReference type="SUPFAM" id="SSF55729">
    <property type="entry name" value="Acyl-CoA N-acyltransferases (Nat)"/>
    <property type="match status" value="1"/>
</dbReference>
<dbReference type="PANTHER" id="PTHR43441:SF5">
    <property type="entry name" value="FAMILY ACETYLTRANSFERASE, PUTATIVE-RELATED"/>
    <property type="match status" value="1"/>
</dbReference>
<dbReference type="InterPro" id="IPR051908">
    <property type="entry name" value="Ribosomal_N-acetyltransferase"/>
</dbReference>
<reference evidence="2 3" key="1">
    <citation type="submission" date="2016-10" db="EMBL/GenBank/DDBJ databases">
        <title>Genome sequence of the basidiomycete white-rot fungus Trametes pubescens.</title>
        <authorList>
            <person name="Makela M.R."/>
            <person name="Granchi Z."/>
            <person name="Peng M."/>
            <person name="De Vries R.P."/>
            <person name="Grigoriev I."/>
            <person name="Riley R."/>
            <person name="Hilden K."/>
        </authorList>
    </citation>
    <scope>NUCLEOTIDE SEQUENCE [LARGE SCALE GENOMIC DNA]</scope>
    <source>
        <strain evidence="2 3">FBCC735</strain>
    </source>
</reference>
<dbReference type="EMBL" id="MNAD01000145">
    <property type="protein sequence ID" value="OJT15662.1"/>
    <property type="molecule type" value="Genomic_DNA"/>
</dbReference>
<evidence type="ECO:0000313" key="3">
    <source>
        <dbReference type="Proteomes" id="UP000184267"/>
    </source>
</evidence>
<feature type="domain" description="N-acetyltransferase" evidence="1">
    <location>
        <begin position="72"/>
        <end position="220"/>
    </location>
</feature>
<sequence length="261" mass="30069">MAFVNHYTPRPEPESLLPDDELYGPDPYDINFAFPLYPETLETARVKLVPFVPRAHAETYWENVKDHREALYAYYTRFWHSLREFLAWHEVYYRRNPVLLNLAVIDKTRPDPKHPDWGGSLAGLVGLINTSAQNLQMEPGWIMVFPNFQHTHVAKEMIAASLRYILQLPTQSPPGLGFRRAQWIANALNKPSVGLAERMGFKREGTLRHIVVLPEENTAYGNKGRPGDPFEKQTSRDTAILSLCWDDWENGEREKVEALIA</sequence>
<comment type="caution">
    <text evidence="2">The sequence shown here is derived from an EMBL/GenBank/DDBJ whole genome shotgun (WGS) entry which is preliminary data.</text>
</comment>
<proteinExistence type="predicted"/>
<dbReference type="STRING" id="154538.A0A1M2W798"/>
<name>A0A1M2W798_TRAPU</name>
<dbReference type="Gene3D" id="3.40.630.30">
    <property type="match status" value="1"/>
</dbReference>